<dbReference type="AlphaFoldDB" id="A0A8J2HW25"/>
<dbReference type="OrthoDB" id="4521223at2759"/>
<feature type="transmembrane region" description="Helical" evidence="5">
    <location>
        <begin position="131"/>
        <end position="150"/>
    </location>
</feature>
<dbReference type="EMBL" id="CAJRGZ010000015">
    <property type="protein sequence ID" value="CAG5141966.1"/>
    <property type="molecule type" value="Genomic_DNA"/>
</dbReference>
<evidence type="ECO:0000256" key="4">
    <source>
        <dbReference type="ARBA" id="ARBA00023136"/>
    </source>
</evidence>
<dbReference type="RefSeq" id="XP_043164580.1">
    <property type="nucleotide sequence ID" value="XM_043308645.1"/>
</dbReference>
<dbReference type="GeneID" id="67010668"/>
<keyword evidence="3 5" id="KW-1133">Transmembrane helix</keyword>
<feature type="transmembrane region" description="Helical" evidence="5">
    <location>
        <begin position="170"/>
        <end position="194"/>
    </location>
</feature>
<comment type="subcellular location">
    <subcellularLocation>
        <location evidence="1">Membrane</location>
        <topology evidence="1">Multi-pass membrane protein</topology>
    </subcellularLocation>
</comment>
<feature type="transmembrane region" description="Helical" evidence="5">
    <location>
        <begin position="91"/>
        <end position="111"/>
    </location>
</feature>
<keyword evidence="2 5" id="KW-0812">Transmembrane</keyword>
<dbReference type="Pfam" id="PF04479">
    <property type="entry name" value="RTA1"/>
    <property type="match status" value="1"/>
</dbReference>
<name>A0A8J2HW25_9PLEO</name>
<evidence type="ECO:0000256" key="5">
    <source>
        <dbReference type="SAM" id="Phobius"/>
    </source>
</evidence>
<evidence type="ECO:0000313" key="7">
    <source>
        <dbReference type="Proteomes" id="UP000676310"/>
    </source>
</evidence>
<organism evidence="6 7">
    <name type="scientific">Alternaria atra</name>
    <dbReference type="NCBI Taxonomy" id="119953"/>
    <lineage>
        <taxon>Eukaryota</taxon>
        <taxon>Fungi</taxon>
        <taxon>Dikarya</taxon>
        <taxon>Ascomycota</taxon>
        <taxon>Pezizomycotina</taxon>
        <taxon>Dothideomycetes</taxon>
        <taxon>Pleosporomycetidae</taxon>
        <taxon>Pleosporales</taxon>
        <taxon>Pleosporineae</taxon>
        <taxon>Pleosporaceae</taxon>
        <taxon>Alternaria</taxon>
        <taxon>Alternaria sect. Ulocladioides</taxon>
    </lineage>
</organism>
<evidence type="ECO:0000256" key="3">
    <source>
        <dbReference type="ARBA" id="ARBA00022989"/>
    </source>
</evidence>
<keyword evidence="4 5" id="KW-0472">Membrane</keyword>
<feature type="transmembrane region" description="Helical" evidence="5">
    <location>
        <begin position="215"/>
        <end position="236"/>
    </location>
</feature>
<evidence type="ECO:0000256" key="1">
    <source>
        <dbReference type="ARBA" id="ARBA00004141"/>
    </source>
</evidence>
<evidence type="ECO:0000256" key="2">
    <source>
        <dbReference type="ARBA" id="ARBA00022692"/>
    </source>
</evidence>
<reference evidence="6" key="1">
    <citation type="submission" date="2021-05" db="EMBL/GenBank/DDBJ databases">
        <authorList>
            <person name="Stam R."/>
        </authorList>
    </citation>
    <scope>NUCLEOTIDE SEQUENCE</scope>
    <source>
        <strain evidence="6">CS162</strain>
    </source>
</reference>
<dbReference type="Proteomes" id="UP000676310">
    <property type="component" value="Unassembled WGS sequence"/>
</dbReference>
<dbReference type="PANTHER" id="PTHR31465:SF8">
    <property type="entry name" value="DOMAIN PROTEIN, PUTATIVE (AFU_ORTHOLOGUE AFUA_6G14140)-RELATED"/>
    <property type="match status" value="1"/>
</dbReference>
<keyword evidence="7" id="KW-1185">Reference proteome</keyword>
<dbReference type="GO" id="GO:0000324">
    <property type="term" value="C:fungal-type vacuole"/>
    <property type="evidence" value="ECO:0007669"/>
    <property type="project" value="TreeGrafter"/>
</dbReference>
<comment type="caution">
    <text evidence="6">The sequence shown here is derived from an EMBL/GenBank/DDBJ whole genome shotgun (WGS) entry which is preliminary data.</text>
</comment>
<dbReference type="PANTHER" id="PTHR31465">
    <property type="entry name" value="PROTEIN RTA1-RELATED"/>
    <property type="match status" value="1"/>
</dbReference>
<sequence length="312" mass="34137">MTVPPSAPWWCVEVSPDCPVEGTLYGYYPNLGANAFFAAFFALCLIIQLGLGIRYKTWTYMIALGLGCLGEVVGYAGRLIMYNNPFDETGFQMQICCLIISPAFISAGIYLTLKHIVINFGESWSRLPPVWYTRIFITGDILSLVLQGAGGGIAATADAGSDLLDIGTNLMVAGVVLQVVILSCFGILLAEYTIRTYNRRGQLSAGAMTLFHKTSFRCFIFAVIIGFFGIYIRCVYRIPELTGGWRSELMRDETDFIVLEGAMIVLSVLVLTVFHPGYCFPALGNTIGKNRAARGKSMDTSVSDVEMVPSRA</sequence>
<dbReference type="GO" id="GO:0005886">
    <property type="term" value="C:plasma membrane"/>
    <property type="evidence" value="ECO:0007669"/>
    <property type="project" value="TreeGrafter"/>
</dbReference>
<accession>A0A8J2HW25</accession>
<protein>
    <recommendedName>
        <fullName evidence="8">RTA1-domain-containing protein</fullName>
    </recommendedName>
</protein>
<feature type="transmembrane region" description="Helical" evidence="5">
    <location>
        <begin position="58"/>
        <end position="79"/>
    </location>
</feature>
<gene>
    <name evidence="6" type="ORF">ALTATR162_LOCUS1050</name>
</gene>
<feature type="transmembrane region" description="Helical" evidence="5">
    <location>
        <begin position="31"/>
        <end position="51"/>
    </location>
</feature>
<evidence type="ECO:0000313" key="6">
    <source>
        <dbReference type="EMBL" id="CAG5141966.1"/>
    </source>
</evidence>
<feature type="transmembrane region" description="Helical" evidence="5">
    <location>
        <begin position="256"/>
        <end position="274"/>
    </location>
</feature>
<proteinExistence type="predicted"/>
<dbReference type="InterPro" id="IPR007568">
    <property type="entry name" value="RTA1"/>
</dbReference>
<evidence type="ECO:0008006" key="8">
    <source>
        <dbReference type="Google" id="ProtNLM"/>
    </source>
</evidence>